<evidence type="ECO:0000313" key="2">
    <source>
        <dbReference type="EMBL" id="SHM11965.1"/>
    </source>
</evidence>
<dbReference type="EMBL" id="FRAS01000035">
    <property type="protein sequence ID" value="SHM11965.1"/>
    <property type="molecule type" value="Genomic_DNA"/>
</dbReference>
<sequence length="191" mass="20355">MNYVQQTRTAHEHLSARPDARPHHVSLYWALFFAWNAARFPETLPLDREALMRAAHIGNKDTLPATLRTLSDFGLLAYRPSRSAGASCVVMVGFGGPVPPAVGAPAGPGSPESEATEPAMVAPEVGEQYPQNRGNLTGEVPPEVGEHSLYDKTGDSVNSVNGAAATSSKKNRGAGRGGAFRRGTVRRHRST</sequence>
<name>A0A1M7G752_9BACT</name>
<organism evidence="2 3">
    <name type="scientific">Hymenobacter psychrotolerans DSM 18569</name>
    <dbReference type="NCBI Taxonomy" id="1121959"/>
    <lineage>
        <taxon>Bacteria</taxon>
        <taxon>Pseudomonadati</taxon>
        <taxon>Bacteroidota</taxon>
        <taxon>Cytophagia</taxon>
        <taxon>Cytophagales</taxon>
        <taxon>Hymenobacteraceae</taxon>
        <taxon>Hymenobacter</taxon>
    </lineage>
</organism>
<dbReference type="AlphaFoldDB" id="A0A1M7G752"/>
<dbReference type="Proteomes" id="UP000183947">
    <property type="component" value="Unassembled WGS sequence"/>
</dbReference>
<evidence type="ECO:0000256" key="1">
    <source>
        <dbReference type="SAM" id="MobiDB-lite"/>
    </source>
</evidence>
<feature type="region of interest" description="Disordered" evidence="1">
    <location>
        <begin position="128"/>
        <end position="191"/>
    </location>
</feature>
<feature type="compositionally biased region" description="Basic and acidic residues" evidence="1">
    <location>
        <begin position="144"/>
        <end position="154"/>
    </location>
</feature>
<accession>A0A1M7G752</accession>
<keyword evidence="3" id="KW-1185">Reference proteome</keyword>
<protein>
    <recommendedName>
        <fullName evidence="4">Helix-turn-helix domain-containing protein</fullName>
    </recommendedName>
</protein>
<feature type="compositionally biased region" description="Polar residues" evidence="1">
    <location>
        <begin position="155"/>
        <end position="168"/>
    </location>
</feature>
<proteinExistence type="predicted"/>
<dbReference type="STRING" id="1121959.SAMN02746009_03971"/>
<gene>
    <name evidence="2" type="ORF">SAMN02746009_03971</name>
</gene>
<evidence type="ECO:0008006" key="4">
    <source>
        <dbReference type="Google" id="ProtNLM"/>
    </source>
</evidence>
<evidence type="ECO:0000313" key="3">
    <source>
        <dbReference type="Proteomes" id="UP000183947"/>
    </source>
</evidence>
<reference evidence="3" key="1">
    <citation type="submission" date="2016-11" db="EMBL/GenBank/DDBJ databases">
        <authorList>
            <person name="Varghese N."/>
            <person name="Submissions S."/>
        </authorList>
    </citation>
    <scope>NUCLEOTIDE SEQUENCE [LARGE SCALE GENOMIC DNA]</scope>
    <source>
        <strain evidence="3">DSM 18569</strain>
    </source>
</reference>